<dbReference type="Proteomes" id="UP001198612">
    <property type="component" value="Unassembled WGS sequence"/>
</dbReference>
<sequence length="172" mass="20196">MFCKEEDEKERQSSFLSLFMKVDRHFMTKCFGQMQELGIYPGQIPVLGLVSGRDGLSQREIAKILHIKPPTVNVSIQRLEKAGFLYKKPDEKDQRVTRIYMTEKGKEIKAKALERIHKNEAVMMEGFSEAEQCLLRRFLEQILVNIEKIQPEEAIEKLHPDEMTERKEQKRD</sequence>
<dbReference type="SUPFAM" id="SSF46785">
    <property type="entry name" value="Winged helix' DNA-binding domain"/>
    <property type="match status" value="1"/>
</dbReference>
<evidence type="ECO:0000256" key="2">
    <source>
        <dbReference type="ARBA" id="ARBA00023125"/>
    </source>
</evidence>
<dbReference type="SMART" id="SM00347">
    <property type="entry name" value="HTH_MARR"/>
    <property type="match status" value="1"/>
</dbReference>
<keyword evidence="1" id="KW-0805">Transcription regulation</keyword>
<proteinExistence type="predicted"/>
<accession>A0AAW4W2I1</accession>
<dbReference type="Gene3D" id="1.10.10.10">
    <property type="entry name" value="Winged helix-like DNA-binding domain superfamily/Winged helix DNA-binding domain"/>
    <property type="match status" value="1"/>
</dbReference>
<dbReference type="RefSeq" id="WP_227588606.1">
    <property type="nucleotide sequence ID" value="NZ_JAJEQQ010000009.1"/>
</dbReference>
<dbReference type="InterPro" id="IPR000835">
    <property type="entry name" value="HTH_MarR-typ"/>
</dbReference>
<dbReference type="PANTHER" id="PTHR42756:SF1">
    <property type="entry name" value="TRANSCRIPTIONAL REPRESSOR OF EMRAB OPERON"/>
    <property type="match status" value="1"/>
</dbReference>
<dbReference type="PRINTS" id="PR00598">
    <property type="entry name" value="HTHMARR"/>
</dbReference>
<evidence type="ECO:0000259" key="4">
    <source>
        <dbReference type="PROSITE" id="PS50995"/>
    </source>
</evidence>
<evidence type="ECO:0000313" key="6">
    <source>
        <dbReference type="Proteomes" id="UP001198612"/>
    </source>
</evidence>
<comment type="caution">
    <text evidence="5">The sequence shown here is derived from an EMBL/GenBank/DDBJ whole genome shotgun (WGS) entry which is preliminary data.</text>
</comment>
<dbReference type="PROSITE" id="PS01117">
    <property type="entry name" value="HTH_MARR_1"/>
    <property type="match status" value="1"/>
</dbReference>
<keyword evidence="6" id="KW-1185">Reference proteome</keyword>
<keyword evidence="3" id="KW-0804">Transcription</keyword>
<keyword evidence="2" id="KW-0238">DNA-binding</keyword>
<dbReference type="PANTHER" id="PTHR42756">
    <property type="entry name" value="TRANSCRIPTIONAL REGULATOR, MARR"/>
    <property type="match status" value="1"/>
</dbReference>
<dbReference type="InterPro" id="IPR023187">
    <property type="entry name" value="Tscrpt_reg_MarR-type_CS"/>
</dbReference>
<evidence type="ECO:0000256" key="1">
    <source>
        <dbReference type="ARBA" id="ARBA00023015"/>
    </source>
</evidence>
<dbReference type="AlphaFoldDB" id="A0AAW4W2I1"/>
<dbReference type="InterPro" id="IPR036388">
    <property type="entry name" value="WH-like_DNA-bd_sf"/>
</dbReference>
<dbReference type="GO" id="GO:0003677">
    <property type="term" value="F:DNA binding"/>
    <property type="evidence" value="ECO:0007669"/>
    <property type="project" value="UniProtKB-KW"/>
</dbReference>
<gene>
    <name evidence="5" type="ORF">LKD40_07720</name>
</gene>
<organism evidence="5 6">
    <name type="scientific">Blautia fusiformis</name>
    <dbReference type="NCBI Taxonomy" id="2881264"/>
    <lineage>
        <taxon>Bacteria</taxon>
        <taxon>Bacillati</taxon>
        <taxon>Bacillota</taxon>
        <taxon>Clostridia</taxon>
        <taxon>Lachnospirales</taxon>
        <taxon>Lachnospiraceae</taxon>
        <taxon>Blautia</taxon>
    </lineage>
</organism>
<dbReference type="InterPro" id="IPR036390">
    <property type="entry name" value="WH_DNA-bd_sf"/>
</dbReference>
<dbReference type="EMBL" id="JAJEQQ010000009">
    <property type="protein sequence ID" value="MCC2227685.1"/>
    <property type="molecule type" value="Genomic_DNA"/>
</dbReference>
<dbReference type="PROSITE" id="PS50995">
    <property type="entry name" value="HTH_MARR_2"/>
    <property type="match status" value="1"/>
</dbReference>
<dbReference type="Pfam" id="PF12802">
    <property type="entry name" value="MarR_2"/>
    <property type="match status" value="1"/>
</dbReference>
<name>A0AAW4W2I1_9FIRM</name>
<feature type="domain" description="HTH marR-type" evidence="4">
    <location>
        <begin position="12"/>
        <end position="144"/>
    </location>
</feature>
<dbReference type="GO" id="GO:0003700">
    <property type="term" value="F:DNA-binding transcription factor activity"/>
    <property type="evidence" value="ECO:0007669"/>
    <property type="project" value="InterPro"/>
</dbReference>
<reference evidence="5 6" key="1">
    <citation type="submission" date="2021-10" db="EMBL/GenBank/DDBJ databases">
        <title>Anaerobic single-cell dispensing facilitates the cultivation of human gut bacteria.</title>
        <authorList>
            <person name="Afrizal A."/>
        </authorList>
    </citation>
    <scope>NUCLEOTIDE SEQUENCE [LARGE SCALE GENOMIC DNA]</scope>
    <source>
        <strain evidence="5 6">CLA-AA-H217</strain>
    </source>
</reference>
<protein>
    <submittedName>
        <fullName evidence="5">MarR family transcriptional regulator</fullName>
    </submittedName>
</protein>
<evidence type="ECO:0000256" key="3">
    <source>
        <dbReference type="ARBA" id="ARBA00023163"/>
    </source>
</evidence>
<evidence type="ECO:0000313" key="5">
    <source>
        <dbReference type="EMBL" id="MCC2227685.1"/>
    </source>
</evidence>